<organism evidence="1 2">
    <name type="scientific">Kitasatospora cystarginea</name>
    <dbReference type="NCBI Taxonomy" id="58350"/>
    <lineage>
        <taxon>Bacteria</taxon>
        <taxon>Bacillati</taxon>
        <taxon>Actinomycetota</taxon>
        <taxon>Actinomycetes</taxon>
        <taxon>Kitasatosporales</taxon>
        <taxon>Streptomycetaceae</taxon>
        <taxon>Kitasatospora</taxon>
    </lineage>
</organism>
<evidence type="ECO:0000313" key="2">
    <source>
        <dbReference type="Proteomes" id="UP001500305"/>
    </source>
</evidence>
<dbReference type="EMBL" id="BAAATR010000025">
    <property type="protein sequence ID" value="GAA2260817.1"/>
    <property type="molecule type" value="Genomic_DNA"/>
</dbReference>
<comment type="caution">
    <text evidence="1">The sequence shown here is derived from an EMBL/GenBank/DDBJ whole genome shotgun (WGS) entry which is preliminary data.</text>
</comment>
<sequence>MPHLEHHLLQVAEQARPHRIDPILLVGGRSFALVAFASWTILFPHGGSASVTFGSPADEAGPVRGFRVPYRAVTSRWGAPFPPS</sequence>
<proteinExistence type="predicted"/>
<gene>
    <name evidence="1" type="ORF">GCM10010430_51180</name>
</gene>
<protein>
    <submittedName>
        <fullName evidence="1">Uncharacterized protein</fullName>
    </submittedName>
</protein>
<reference evidence="2" key="1">
    <citation type="journal article" date="2019" name="Int. J. Syst. Evol. Microbiol.">
        <title>The Global Catalogue of Microorganisms (GCM) 10K type strain sequencing project: providing services to taxonomists for standard genome sequencing and annotation.</title>
        <authorList>
            <consortium name="The Broad Institute Genomics Platform"/>
            <consortium name="The Broad Institute Genome Sequencing Center for Infectious Disease"/>
            <person name="Wu L."/>
            <person name="Ma J."/>
        </authorList>
    </citation>
    <scope>NUCLEOTIDE SEQUENCE [LARGE SCALE GENOMIC DNA]</scope>
    <source>
        <strain evidence="2">JCM 7356</strain>
    </source>
</reference>
<dbReference type="Proteomes" id="UP001500305">
    <property type="component" value="Unassembled WGS sequence"/>
</dbReference>
<keyword evidence="2" id="KW-1185">Reference proteome</keyword>
<accession>A0ABP5RI06</accession>
<name>A0ABP5RI06_9ACTN</name>
<evidence type="ECO:0000313" key="1">
    <source>
        <dbReference type="EMBL" id="GAA2260817.1"/>
    </source>
</evidence>